<proteinExistence type="predicted"/>
<evidence type="ECO:0000313" key="3">
    <source>
        <dbReference type="EMBL" id="PZX49941.1"/>
    </source>
</evidence>
<evidence type="ECO:0000313" key="4">
    <source>
        <dbReference type="Proteomes" id="UP000248882"/>
    </source>
</evidence>
<feature type="domain" description="BD-FAE-like" evidence="2">
    <location>
        <begin position="59"/>
        <end position="256"/>
    </location>
</feature>
<dbReference type="PANTHER" id="PTHR48081:SF13">
    <property type="entry name" value="ALPHA_BETA HYDROLASE"/>
    <property type="match status" value="1"/>
</dbReference>
<dbReference type="InterPro" id="IPR050300">
    <property type="entry name" value="GDXG_lipolytic_enzyme"/>
</dbReference>
<keyword evidence="4" id="KW-1185">Reference proteome</keyword>
<dbReference type="AlphaFoldDB" id="A0A2W7QPM3"/>
<dbReference type="GO" id="GO:0016787">
    <property type="term" value="F:hydrolase activity"/>
    <property type="evidence" value="ECO:0007669"/>
    <property type="project" value="UniProtKB-KW"/>
</dbReference>
<accession>A0A2W7QPM3</accession>
<dbReference type="InterPro" id="IPR049492">
    <property type="entry name" value="BD-FAE-like_dom"/>
</dbReference>
<dbReference type="SUPFAM" id="SSF53474">
    <property type="entry name" value="alpha/beta-Hydrolases"/>
    <property type="match status" value="1"/>
</dbReference>
<dbReference type="InterPro" id="IPR029058">
    <property type="entry name" value="AB_hydrolase_fold"/>
</dbReference>
<keyword evidence="1" id="KW-0378">Hydrolase</keyword>
<reference evidence="3 4" key="1">
    <citation type="submission" date="2018-06" db="EMBL/GenBank/DDBJ databases">
        <title>Genomic Encyclopedia of Archaeal and Bacterial Type Strains, Phase II (KMG-II): from individual species to whole genera.</title>
        <authorList>
            <person name="Goeker M."/>
        </authorList>
    </citation>
    <scope>NUCLEOTIDE SEQUENCE [LARGE SCALE GENOMIC DNA]</scope>
    <source>
        <strain evidence="3 4">DSM 19830</strain>
    </source>
</reference>
<dbReference type="Pfam" id="PF20434">
    <property type="entry name" value="BD-FAE"/>
    <property type="match status" value="1"/>
</dbReference>
<sequence length="296" mass="32334">MVLSMFKNDCLPYPKLVFVLLIVFASWSCSSDGDEKPNGGLAAIDLFDQSYGAEQSQILDVFLPAGRSIAETPLLIYIHGGAWVQGSKEEFAEFRTILSSALPGYAFVAINYSLYDLNSGINKFPTQENDVIEALQFIQSKTDEWNISDKIVLAGASAGGHLALLHAYKHQSIGDISAVIAFFPPTDLAALYDFSVFTELGLSGMLEGTPSERPEAYAASSPITFVDKQSVPTVFFHGTQDQVVPISQSELLEAALIKVGVDHEFTRVPNQGHGFTDETYPFIFEQAASFLEKVLK</sequence>
<dbReference type="PANTHER" id="PTHR48081">
    <property type="entry name" value="AB HYDROLASE SUPERFAMILY PROTEIN C4A8.06C"/>
    <property type="match status" value="1"/>
</dbReference>
<organism evidence="3 4">
    <name type="scientific">Algoriphagus chordae</name>
    <dbReference type="NCBI Taxonomy" id="237019"/>
    <lineage>
        <taxon>Bacteria</taxon>
        <taxon>Pseudomonadati</taxon>
        <taxon>Bacteroidota</taxon>
        <taxon>Cytophagia</taxon>
        <taxon>Cytophagales</taxon>
        <taxon>Cyclobacteriaceae</taxon>
        <taxon>Algoriphagus</taxon>
    </lineage>
</organism>
<evidence type="ECO:0000259" key="2">
    <source>
        <dbReference type="Pfam" id="PF20434"/>
    </source>
</evidence>
<protein>
    <submittedName>
        <fullName evidence="3">Acetyl esterase/lipase</fullName>
    </submittedName>
</protein>
<comment type="caution">
    <text evidence="3">The sequence shown here is derived from an EMBL/GenBank/DDBJ whole genome shotgun (WGS) entry which is preliminary data.</text>
</comment>
<dbReference type="EMBL" id="QKZT01000013">
    <property type="protein sequence ID" value="PZX49941.1"/>
    <property type="molecule type" value="Genomic_DNA"/>
</dbReference>
<name>A0A2W7QPM3_9BACT</name>
<gene>
    <name evidence="3" type="ORF">LV85_03004</name>
</gene>
<evidence type="ECO:0000256" key="1">
    <source>
        <dbReference type="ARBA" id="ARBA00022801"/>
    </source>
</evidence>
<dbReference type="Proteomes" id="UP000248882">
    <property type="component" value="Unassembled WGS sequence"/>
</dbReference>
<dbReference type="Gene3D" id="3.40.50.1820">
    <property type="entry name" value="alpha/beta hydrolase"/>
    <property type="match status" value="1"/>
</dbReference>